<sequence>MATRACLESEINGPASLRSLLADGYTVTRGLLGVKYEMVQPYGGLFDRVETIAVQDNGDPYGCQIEVPRDRGREVFAVVADEVTRLGYRRIEIGRYDRYVGNGRRFDLRGSYTQTSLTARISLARMTADKDRGCRRTDLPADLLEGC</sequence>
<evidence type="ECO:0000313" key="2">
    <source>
        <dbReference type="Proteomes" id="UP000469011"/>
    </source>
</evidence>
<dbReference type="Proteomes" id="UP000469011">
    <property type="component" value="Unassembled WGS sequence"/>
</dbReference>
<proteinExistence type="predicted"/>
<comment type="caution">
    <text evidence="1">The sequence shown here is derived from an EMBL/GenBank/DDBJ whole genome shotgun (WGS) entry which is preliminary data.</text>
</comment>
<accession>A0A6N9T715</accession>
<keyword evidence="2" id="KW-1185">Reference proteome</keyword>
<dbReference type="EMBL" id="JAAAMG010000006">
    <property type="protein sequence ID" value="NDW04698.1"/>
    <property type="molecule type" value="Genomic_DNA"/>
</dbReference>
<dbReference type="RefSeq" id="WP_163462945.1">
    <property type="nucleotide sequence ID" value="NZ_JAAAMG010000006.1"/>
</dbReference>
<evidence type="ECO:0000313" key="1">
    <source>
        <dbReference type="EMBL" id="NDW04698.1"/>
    </source>
</evidence>
<protein>
    <submittedName>
        <fullName evidence="1">Uncharacterized protein</fullName>
    </submittedName>
</protein>
<name>A0A6N9T715_9HYPH</name>
<reference evidence="1 2" key="1">
    <citation type="submission" date="2020-01" db="EMBL/GenBank/DDBJ databases">
        <title>Jiella pacifica sp. nov.</title>
        <authorList>
            <person name="Xue Z."/>
            <person name="Zhu S."/>
            <person name="Chen J."/>
            <person name="Yang J."/>
        </authorList>
    </citation>
    <scope>NUCLEOTIDE SEQUENCE [LARGE SCALE GENOMIC DNA]</scope>
    <source>
        <strain evidence="1 2">40Bstr34</strain>
    </source>
</reference>
<organism evidence="1 2">
    <name type="scientific">Jiella pacifica</name>
    <dbReference type="NCBI Taxonomy" id="2696469"/>
    <lineage>
        <taxon>Bacteria</taxon>
        <taxon>Pseudomonadati</taxon>
        <taxon>Pseudomonadota</taxon>
        <taxon>Alphaproteobacteria</taxon>
        <taxon>Hyphomicrobiales</taxon>
        <taxon>Aurantimonadaceae</taxon>
        <taxon>Jiella</taxon>
    </lineage>
</organism>
<dbReference type="AlphaFoldDB" id="A0A6N9T715"/>
<gene>
    <name evidence="1" type="ORF">GTK09_09680</name>
</gene>